<proteinExistence type="predicted"/>
<evidence type="ECO:0000256" key="1">
    <source>
        <dbReference type="SAM" id="SignalP"/>
    </source>
</evidence>
<dbReference type="SUPFAM" id="SSF55383">
    <property type="entry name" value="Copper amine oxidase, domain N"/>
    <property type="match status" value="1"/>
</dbReference>
<feature type="domain" description="Copper amine oxidase-like N-terminal" evidence="2">
    <location>
        <begin position="44"/>
        <end position="89"/>
    </location>
</feature>
<dbReference type="AlphaFoldDB" id="A0A6L8UV53"/>
<keyword evidence="4" id="KW-1185">Reference proteome</keyword>
<evidence type="ECO:0000259" key="2">
    <source>
        <dbReference type="Pfam" id="PF07833"/>
    </source>
</evidence>
<gene>
    <name evidence="3" type="ORF">GQF01_06295</name>
</gene>
<feature type="chain" id="PRO_5026913120" description="Copper amine oxidase-like N-terminal domain-containing protein" evidence="1">
    <location>
        <begin position="27"/>
        <end position="284"/>
    </location>
</feature>
<sequence>MKMKKWSAVVLLGSLMGTCFTAGVYAEDVLQRVDAYLRNDFKVVVNGQQVKLNNPPLIYNNSSYLPVKEIGNYLGAVVNWQESTKTIYMNPRINPGQPAEGNETGYTEIVFQYPYVQYFEYRGATYPVVTNMTEQTYYRLVDVERMGVPTAGLRKAKEKYSQELYVGEEELKKAWGSQPPQVSYSNTDGVPITGENDPVKLKALKDYVEDFRFYEINKMPFISSPIVIDALPELDTYSYLLTENGHYFRTTLKLTQVNGINNQLGYVVGSSSKEDIEVTKVNNN</sequence>
<evidence type="ECO:0000313" key="4">
    <source>
        <dbReference type="Proteomes" id="UP000481087"/>
    </source>
</evidence>
<dbReference type="Proteomes" id="UP000481087">
    <property type="component" value="Unassembled WGS sequence"/>
</dbReference>
<dbReference type="InterPro" id="IPR036582">
    <property type="entry name" value="Mao_N_sf"/>
</dbReference>
<feature type="signal peptide" evidence="1">
    <location>
        <begin position="1"/>
        <end position="26"/>
    </location>
</feature>
<dbReference type="EMBL" id="WTUZ01000010">
    <property type="protein sequence ID" value="MZQ81744.1"/>
    <property type="molecule type" value="Genomic_DNA"/>
</dbReference>
<keyword evidence="1" id="KW-0732">Signal</keyword>
<name>A0A6L8UV53_9BACL</name>
<comment type="caution">
    <text evidence="3">The sequence shown here is derived from an EMBL/GenBank/DDBJ whole genome shotgun (WGS) entry which is preliminary data.</text>
</comment>
<dbReference type="InterPro" id="IPR012854">
    <property type="entry name" value="Cu_amine_oxidase-like_N"/>
</dbReference>
<accession>A0A6L8UV53</accession>
<protein>
    <recommendedName>
        <fullName evidence="2">Copper amine oxidase-like N-terminal domain-containing protein</fullName>
    </recommendedName>
</protein>
<dbReference type="RefSeq" id="WP_161405969.1">
    <property type="nucleotide sequence ID" value="NZ_WTUZ01000010.1"/>
</dbReference>
<organism evidence="3 4">
    <name type="scientific">Paenibacillus silvestris</name>
    <dbReference type="NCBI Taxonomy" id="2606219"/>
    <lineage>
        <taxon>Bacteria</taxon>
        <taxon>Bacillati</taxon>
        <taxon>Bacillota</taxon>
        <taxon>Bacilli</taxon>
        <taxon>Bacillales</taxon>
        <taxon>Paenibacillaceae</taxon>
        <taxon>Paenibacillus</taxon>
    </lineage>
</organism>
<dbReference type="Pfam" id="PF07833">
    <property type="entry name" value="Cu_amine_oxidN1"/>
    <property type="match status" value="1"/>
</dbReference>
<evidence type="ECO:0000313" key="3">
    <source>
        <dbReference type="EMBL" id="MZQ81744.1"/>
    </source>
</evidence>
<reference evidence="3 4" key="1">
    <citation type="submission" date="2019-12" db="EMBL/GenBank/DDBJ databases">
        <title>Paenibacillus sp. nov. sp. isolated from soil.</title>
        <authorList>
            <person name="Kim J."/>
            <person name="Jeong S.E."/>
            <person name="Jung H.S."/>
            <person name="Jeon C.O."/>
        </authorList>
    </citation>
    <scope>NUCLEOTIDE SEQUENCE [LARGE SCALE GENOMIC DNA]</scope>
    <source>
        <strain evidence="3 4">5J-6</strain>
    </source>
</reference>